<organism evidence="4 5">
    <name type="scientific">Synaphobranchus kaupii</name>
    <name type="common">Kaup's arrowtooth eel</name>
    <dbReference type="NCBI Taxonomy" id="118154"/>
    <lineage>
        <taxon>Eukaryota</taxon>
        <taxon>Metazoa</taxon>
        <taxon>Chordata</taxon>
        <taxon>Craniata</taxon>
        <taxon>Vertebrata</taxon>
        <taxon>Euteleostomi</taxon>
        <taxon>Actinopterygii</taxon>
        <taxon>Neopterygii</taxon>
        <taxon>Teleostei</taxon>
        <taxon>Anguilliformes</taxon>
        <taxon>Synaphobranchidae</taxon>
        <taxon>Synaphobranchus</taxon>
    </lineage>
</organism>
<dbReference type="InterPro" id="IPR012337">
    <property type="entry name" value="RNaseH-like_sf"/>
</dbReference>
<dbReference type="InterPro" id="IPR008906">
    <property type="entry name" value="HATC_C_dom"/>
</dbReference>
<dbReference type="InterPro" id="IPR025398">
    <property type="entry name" value="DUF4371"/>
</dbReference>
<feature type="region of interest" description="Disordered" evidence="1">
    <location>
        <begin position="1"/>
        <end position="48"/>
    </location>
</feature>
<accession>A0A9Q1F9K1</accession>
<dbReference type="Pfam" id="PF05699">
    <property type="entry name" value="Dimer_Tnp_hAT"/>
    <property type="match status" value="1"/>
</dbReference>
<evidence type="ECO:0000313" key="4">
    <source>
        <dbReference type="EMBL" id="KAJ8353795.1"/>
    </source>
</evidence>
<evidence type="ECO:0000259" key="3">
    <source>
        <dbReference type="Pfam" id="PF14291"/>
    </source>
</evidence>
<dbReference type="AlphaFoldDB" id="A0A9Q1F9K1"/>
<dbReference type="Proteomes" id="UP001152622">
    <property type="component" value="Chromosome 7"/>
</dbReference>
<proteinExistence type="predicted"/>
<dbReference type="OrthoDB" id="1739706at2759"/>
<dbReference type="PANTHER" id="PTHR45749:SF37">
    <property type="entry name" value="OS05G0311600 PROTEIN"/>
    <property type="match status" value="1"/>
</dbReference>
<dbReference type="SUPFAM" id="SSF53098">
    <property type="entry name" value="Ribonuclease H-like"/>
    <property type="match status" value="1"/>
</dbReference>
<reference evidence="4" key="1">
    <citation type="journal article" date="2023" name="Science">
        <title>Genome structures resolve the early diversification of teleost fishes.</title>
        <authorList>
            <person name="Parey E."/>
            <person name="Louis A."/>
            <person name="Montfort J."/>
            <person name="Bouchez O."/>
            <person name="Roques C."/>
            <person name="Iampietro C."/>
            <person name="Lluch J."/>
            <person name="Castinel A."/>
            <person name="Donnadieu C."/>
            <person name="Desvignes T."/>
            <person name="Floi Bucao C."/>
            <person name="Jouanno E."/>
            <person name="Wen M."/>
            <person name="Mejri S."/>
            <person name="Dirks R."/>
            <person name="Jansen H."/>
            <person name="Henkel C."/>
            <person name="Chen W.J."/>
            <person name="Zahm M."/>
            <person name="Cabau C."/>
            <person name="Klopp C."/>
            <person name="Thompson A.W."/>
            <person name="Robinson-Rechavi M."/>
            <person name="Braasch I."/>
            <person name="Lecointre G."/>
            <person name="Bobe J."/>
            <person name="Postlethwait J.H."/>
            <person name="Berthelot C."/>
            <person name="Roest Crollius H."/>
            <person name="Guiguen Y."/>
        </authorList>
    </citation>
    <scope>NUCLEOTIDE SEQUENCE</scope>
    <source>
        <strain evidence="4">WJC10195</strain>
    </source>
</reference>
<comment type="caution">
    <text evidence="4">The sequence shown here is derived from an EMBL/GenBank/DDBJ whole genome shotgun (WGS) entry which is preliminary data.</text>
</comment>
<protein>
    <submittedName>
        <fullName evidence="4">Uncharacterized protein</fullName>
    </submittedName>
</protein>
<evidence type="ECO:0000259" key="2">
    <source>
        <dbReference type="Pfam" id="PF05699"/>
    </source>
</evidence>
<feature type="domain" description="HAT C-terminal dimerisation" evidence="2">
    <location>
        <begin position="602"/>
        <end position="655"/>
    </location>
</feature>
<dbReference type="GO" id="GO:0046983">
    <property type="term" value="F:protein dimerization activity"/>
    <property type="evidence" value="ECO:0007669"/>
    <property type="project" value="InterPro"/>
</dbReference>
<dbReference type="PANTHER" id="PTHR45749">
    <property type="match status" value="1"/>
</dbReference>
<evidence type="ECO:0000256" key="1">
    <source>
        <dbReference type="SAM" id="MobiDB-lite"/>
    </source>
</evidence>
<keyword evidence="5" id="KW-1185">Reference proteome</keyword>
<dbReference type="EMBL" id="JAINUF010000007">
    <property type="protein sequence ID" value="KAJ8353795.1"/>
    <property type="molecule type" value="Genomic_DNA"/>
</dbReference>
<sequence length="681" mass="76018">MSSSPSPESHASLCANDPAPALTHRLPLAASNEPIRTPSDLSPMEEPATQPKLTAFPATVIGGKSRSFNASWDSHAPQSRGTVLNQLHGDAPAFVERNREHVKVVLDIAMLCAKLEIPLRGHRETEDALNNKGNFLELFKFVSTYAPEIENRLKELPRNATLMSHQVQDELLEAAASILLRKIKAELHGQYFAILADEYKDLAKRELVAVCVRFIHGGVIKERAVGFVEAADLSAQGISQKILEVLQPLELDPSLCVGLCFDGASVMSGHRGGVQVVLRQTFPQAIYVHCNSHRLNLVLCSAAKESGHVSTFFDTVNQIHSFFTGAQRHARFMEIQKEMHPDRQSMELERSSDTRWSSKSGSVHKIFKLLDVLLEALAECTEGSGQTRIEAEQLLQQMQTKKFIFMLVTFCKLFENSDFATKGLQSSTLCVTDCISLIETLKATYATFRDDSDGDFEKVLRLTEELLEKHEIANWDVAASRERKLPSKFHTSVVTTTLGKTSAIKSDADLKALWNSVLDRQISELNSRFKEDTYGVMRASASFAPESATFGDKDILKAPCDLYGIEIADAEHSVFTQHIRRNMDQDNFPTLMEILDSCPPDIFPNMNSLLRAIITLPLTSCSVERLFSATNRIQARLRSSMLTGRLNNLTLLSFEREMIDSSDYDDIINAFNSKPRRLRLV</sequence>
<evidence type="ECO:0000313" key="5">
    <source>
        <dbReference type="Proteomes" id="UP001152622"/>
    </source>
</evidence>
<feature type="compositionally biased region" description="Low complexity" evidence="1">
    <location>
        <begin position="1"/>
        <end position="12"/>
    </location>
</feature>
<gene>
    <name evidence="4" type="ORF">SKAU_G00213620</name>
</gene>
<dbReference type="Pfam" id="PF14291">
    <property type="entry name" value="DUF4371"/>
    <property type="match status" value="1"/>
</dbReference>
<name>A0A9Q1F9K1_SYNKA</name>
<feature type="domain" description="DUF4371" evidence="3">
    <location>
        <begin position="95"/>
        <end position="270"/>
    </location>
</feature>